<name>A0A084TK24_9FLAO</name>
<dbReference type="Proteomes" id="UP000028521">
    <property type="component" value="Unassembled WGS sequence"/>
</dbReference>
<feature type="chain" id="PRO_5001782885" description="Lipoprotein" evidence="1">
    <location>
        <begin position="23"/>
        <end position="180"/>
    </location>
</feature>
<evidence type="ECO:0000313" key="3">
    <source>
        <dbReference type="Proteomes" id="UP000028521"/>
    </source>
</evidence>
<gene>
    <name evidence="2" type="ORF">IA57_04255</name>
</gene>
<dbReference type="PROSITE" id="PS51257">
    <property type="entry name" value="PROKAR_LIPOPROTEIN"/>
    <property type="match status" value="1"/>
</dbReference>
<dbReference type="eggNOG" id="ENOG5034BB7">
    <property type="taxonomic scope" value="Bacteria"/>
</dbReference>
<accession>A0A084TK24</accession>
<dbReference type="EMBL" id="JPFK01000005">
    <property type="protein sequence ID" value="KFB01060.1"/>
    <property type="molecule type" value="Genomic_DNA"/>
</dbReference>
<dbReference type="AlphaFoldDB" id="A0A084TK24"/>
<sequence>MLMNKLLLIFIITLTVSLQSCAQSTYENFTYSYQAKIPSDWNLAGEIKNDTIQNFSIVEWTLPKVISESKENEIQNSIEIYAWRNSEIKNINELINHEKQKWQPFLLKTDILQEDSEFSREVITTSKIPSFDHKSKKYFIYKNGICYRIQLVCTQDTFDKNLSDFENFYMEFKIVENKKE</sequence>
<comment type="caution">
    <text evidence="2">The sequence shown here is derived from an EMBL/GenBank/DDBJ whole genome shotgun (WGS) entry which is preliminary data.</text>
</comment>
<keyword evidence="3" id="KW-1185">Reference proteome</keyword>
<evidence type="ECO:0000256" key="1">
    <source>
        <dbReference type="SAM" id="SignalP"/>
    </source>
</evidence>
<keyword evidence="1" id="KW-0732">Signal</keyword>
<reference evidence="2 3" key="1">
    <citation type="journal article" date="2014" name="Genome Announc.">
        <title>Draft Genome Sequence of the Algicidal Bacterium Mangrovimonas yunxiaonensis Strain LY01.</title>
        <authorList>
            <person name="Li Y."/>
            <person name="Zhu H."/>
            <person name="Li C."/>
            <person name="Zhang H."/>
            <person name="Chen Z."/>
            <person name="Zheng W."/>
            <person name="Xu H."/>
            <person name="Zheng T."/>
        </authorList>
    </citation>
    <scope>NUCLEOTIDE SEQUENCE [LARGE SCALE GENOMIC DNA]</scope>
    <source>
        <strain evidence="2 3">LY01</strain>
    </source>
</reference>
<proteinExistence type="predicted"/>
<evidence type="ECO:0008006" key="4">
    <source>
        <dbReference type="Google" id="ProtNLM"/>
    </source>
</evidence>
<evidence type="ECO:0000313" key="2">
    <source>
        <dbReference type="EMBL" id="KFB01060.1"/>
    </source>
</evidence>
<organism evidence="2 3">
    <name type="scientific">Mangrovimonas yunxiaonensis</name>
    <dbReference type="NCBI Taxonomy" id="1197477"/>
    <lineage>
        <taxon>Bacteria</taxon>
        <taxon>Pseudomonadati</taxon>
        <taxon>Bacteroidota</taxon>
        <taxon>Flavobacteriia</taxon>
        <taxon>Flavobacteriales</taxon>
        <taxon>Flavobacteriaceae</taxon>
        <taxon>Mangrovimonas</taxon>
    </lineage>
</organism>
<feature type="signal peptide" evidence="1">
    <location>
        <begin position="1"/>
        <end position="22"/>
    </location>
</feature>
<protein>
    <recommendedName>
        <fullName evidence="4">Lipoprotein</fullName>
    </recommendedName>
</protein>
<reference evidence="3" key="2">
    <citation type="submission" date="2014-07" db="EMBL/GenBank/DDBJ databases">
        <title>Genome sequence of Mangrovimonas yunxiaonensis.</title>
        <authorList>
            <person name="Li Y."/>
            <person name="Zheng T."/>
        </authorList>
    </citation>
    <scope>NUCLEOTIDE SEQUENCE [LARGE SCALE GENOMIC DNA]</scope>
    <source>
        <strain evidence="3">LY01</strain>
    </source>
</reference>
<dbReference type="STRING" id="1197477.IA57_04255"/>